<accession>X0W4G2</accession>
<reference evidence="1" key="1">
    <citation type="journal article" date="2014" name="Front. Microbiol.">
        <title>High frequency of phylogenetically diverse reductive dehalogenase-homologous genes in deep subseafloor sedimentary metagenomes.</title>
        <authorList>
            <person name="Kawai M."/>
            <person name="Futagami T."/>
            <person name="Toyoda A."/>
            <person name="Takaki Y."/>
            <person name="Nishi S."/>
            <person name="Hori S."/>
            <person name="Arai W."/>
            <person name="Tsubouchi T."/>
            <person name="Morono Y."/>
            <person name="Uchiyama I."/>
            <person name="Ito T."/>
            <person name="Fujiyama A."/>
            <person name="Inagaki F."/>
            <person name="Takami H."/>
        </authorList>
    </citation>
    <scope>NUCLEOTIDE SEQUENCE</scope>
    <source>
        <strain evidence="1">Expedition CK06-06</strain>
    </source>
</reference>
<gene>
    <name evidence="1" type="ORF">S01H1_34929</name>
</gene>
<feature type="non-terminal residue" evidence="1">
    <location>
        <position position="247"/>
    </location>
</feature>
<organism evidence="1">
    <name type="scientific">marine sediment metagenome</name>
    <dbReference type="NCBI Taxonomy" id="412755"/>
    <lineage>
        <taxon>unclassified sequences</taxon>
        <taxon>metagenomes</taxon>
        <taxon>ecological metagenomes</taxon>
    </lineage>
</organism>
<protein>
    <submittedName>
        <fullName evidence="1">Uncharacterized protein</fullName>
    </submittedName>
</protein>
<evidence type="ECO:0000313" key="1">
    <source>
        <dbReference type="EMBL" id="GAG07596.1"/>
    </source>
</evidence>
<dbReference type="EMBL" id="BARS01021784">
    <property type="protein sequence ID" value="GAG07596.1"/>
    <property type="molecule type" value="Genomic_DNA"/>
</dbReference>
<name>X0W4G2_9ZZZZ</name>
<sequence length="247" mass="27050">MTYTLSDLTYRTARELGTVEENIATGGSTTTVEDSVNLLQVDDYWNGGTVWILWDDGDAGGAPEGQYQIITDFDDANARATFGAMTVAVKSGDRYAIAKKTYPIGALVQSVNKAIQELGAVLPIATSDITTTDLESEYAVPTSPTGVGLYDLKRVFLQRLAYADTLEDEPWIELKNWFVQTSAAGVPATILFPYDLPSGHILKCMYCIPQPELNIYSDVMSATIPVDHVVYAAAANCVNWYRQRTHS</sequence>
<dbReference type="AlphaFoldDB" id="X0W4G2"/>
<proteinExistence type="predicted"/>
<comment type="caution">
    <text evidence="1">The sequence shown here is derived from an EMBL/GenBank/DDBJ whole genome shotgun (WGS) entry which is preliminary data.</text>
</comment>